<comment type="caution">
    <text evidence="3">The sequence shown here is derived from an EMBL/GenBank/DDBJ whole genome shotgun (WGS) entry which is preliminary data.</text>
</comment>
<feature type="domain" description="Serine-threonine/tyrosine-protein kinase catalytic" evidence="2">
    <location>
        <begin position="7"/>
        <end position="45"/>
    </location>
</feature>
<dbReference type="GO" id="GO:0007169">
    <property type="term" value="P:cell surface receptor protein tyrosine kinase signaling pathway"/>
    <property type="evidence" value="ECO:0007669"/>
    <property type="project" value="TreeGrafter"/>
</dbReference>
<dbReference type="GO" id="GO:0010976">
    <property type="term" value="P:positive regulation of neuron projection development"/>
    <property type="evidence" value="ECO:0007669"/>
    <property type="project" value="TreeGrafter"/>
</dbReference>
<evidence type="ECO:0000313" key="3">
    <source>
        <dbReference type="EMBL" id="GFY47910.1"/>
    </source>
</evidence>
<keyword evidence="4" id="KW-1185">Reference proteome</keyword>
<dbReference type="GO" id="GO:0004714">
    <property type="term" value="F:transmembrane receptor protein tyrosine kinase activity"/>
    <property type="evidence" value="ECO:0007669"/>
    <property type="project" value="TreeGrafter"/>
</dbReference>
<accession>A0A8X7BXU7</accession>
<dbReference type="OrthoDB" id="616263at2759"/>
<gene>
    <name evidence="3" type="ORF">TNIN_72461</name>
</gene>
<dbReference type="Gene3D" id="1.10.510.10">
    <property type="entry name" value="Transferase(Phosphotransferase) domain 1"/>
    <property type="match status" value="1"/>
</dbReference>
<evidence type="ECO:0000256" key="1">
    <source>
        <dbReference type="SAM" id="MobiDB-lite"/>
    </source>
</evidence>
<name>A0A8X7BXU7_9ARAC</name>
<sequence length="139" mass="15442">MSSCTDSKNLADLIWISAQIANGMVYLSSQHFVHRDLATRNCLVEYYFRKSDHNAAAAVARNINTPLGDGTVNERTILSRCAKLESVEESLGNEERDRPDTVVDNKVLQTIVKQNPGNTVRDYTEAPGVPPTTLSRHLK</sequence>
<dbReference type="GO" id="GO:0043121">
    <property type="term" value="F:neurotrophin binding"/>
    <property type="evidence" value="ECO:0007669"/>
    <property type="project" value="TreeGrafter"/>
</dbReference>
<dbReference type="GO" id="GO:1990090">
    <property type="term" value="P:cellular response to nerve growth factor stimulus"/>
    <property type="evidence" value="ECO:0007669"/>
    <property type="project" value="TreeGrafter"/>
</dbReference>
<dbReference type="GO" id="GO:0043235">
    <property type="term" value="C:receptor complex"/>
    <property type="evidence" value="ECO:0007669"/>
    <property type="project" value="TreeGrafter"/>
</dbReference>
<feature type="region of interest" description="Disordered" evidence="1">
    <location>
        <begin position="117"/>
        <end position="139"/>
    </location>
</feature>
<evidence type="ECO:0000313" key="4">
    <source>
        <dbReference type="Proteomes" id="UP000886998"/>
    </source>
</evidence>
<protein>
    <recommendedName>
        <fullName evidence="2">Serine-threonine/tyrosine-protein kinase catalytic domain-containing protein</fullName>
    </recommendedName>
</protein>
<dbReference type="InterPro" id="IPR050122">
    <property type="entry name" value="RTK"/>
</dbReference>
<dbReference type="PANTHER" id="PTHR24416">
    <property type="entry name" value="TYROSINE-PROTEIN KINASE RECEPTOR"/>
    <property type="match status" value="1"/>
</dbReference>
<dbReference type="GO" id="GO:0030424">
    <property type="term" value="C:axon"/>
    <property type="evidence" value="ECO:0007669"/>
    <property type="project" value="TreeGrafter"/>
</dbReference>
<dbReference type="SUPFAM" id="SSF56112">
    <property type="entry name" value="Protein kinase-like (PK-like)"/>
    <property type="match status" value="1"/>
</dbReference>
<reference evidence="3" key="1">
    <citation type="submission" date="2020-08" db="EMBL/GenBank/DDBJ databases">
        <title>Multicomponent nature underlies the extraordinary mechanical properties of spider dragline silk.</title>
        <authorList>
            <person name="Kono N."/>
            <person name="Nakamura H."/>
            <person name="Mori M."/>
            <person name="Yoshida Y."/>
            <person name="Ohtoshi R."/>
            <person name="Malay A.D."/>
            <person name="Moran D.A.P."/>
            <person name="Tomita M."/>
            <person name="Numata K."/>
            <person name="Arakawa K."/>
        </authorList>
    </citation>
    <scope>NUCLEOTIDE SEQUENCE</scope>
</reference>
<dbReference type="InterPro" id="IPR008266">
    <property type="entry name" value="Tyr_kinase_AS"/>
</dbReference>
<dbReference type="InterPro" id="IPR001245">
    <property type="entry name" value="Ser-Thr/Tyr_kinase_cat_dom"/>
</dbReference>
<dbReference type="PANTHER" id="PTHR24416:SF619">
    <property type="entry name" value="TYROSINE-PROTEIN KINASE TRANSMEMBRANE RECEPTOR ROR-LIKE PROTEIN"/>
    <property type="match status" value="1"/>
</dbReference>
<dbReference type="PROSITE" id="PS00109">
    <property type="entry name" value="PROTEIN_KINASE_TYR"/>
    <property type="match status" value="1"/>
</dbReference>
<dbReference type="InterPro" id="IPR011009">
    <property type="entry name" value="Kinase-like_dom_sf"/>
</dbReference>
<evidence type="ECO:0000259" key="2">
    <source>
        <dbReference type="Pfam" id="PF07714"/>
    </source>
</evidence>
<organism evidence="3 4">
    <name type="scientific">Trichonephila inaurata madagascariensis</name>
    <dbReference type="NCBI Taxonomy" id="2747483"/>
    <lineage>
        <taxon>Eukaryota</taxon>
        <taxon>Metazoa</taxon>
        <taxon>Ecdysozoa</taxon>
        <taxon>Arthropoda</taxon>
        <taxon>Chelicerata</taxon>
        <taxon>Arachnida</taxon>
        <taxon>Araneae</taxon>
        <taxon>Araneomorphae</taxon>
        <taxon>Entelegynae</taxon>
        <taxon>Araneoidea</taxon>
        <taxon>Nephilidae</taxon>
        <taxon>Trichonephila</taxon>
        <taxon>Trichonephila inaurata</taxon>
    </lineage>
</organism>
<dbReference type="Proteomes" id="UP000886998">
    <property type="component" value="Unassembled WGS sequence"/>
</dbReference>
<dbReference type="EMBL" id="BMAV01006199">
    <property type="protein sequence ID" value="GFY47910.1"/>
    <property type="molecule type" value="Genomic_DNA"/>
</dbReference>
<dbReference type="GO" id="GO:0051897">
    <property type="term" value="P:positive regulation of phosphatidylinositol 3-kinase/protein kinase B signal transduction"/>
    <property type="evidence" value="ECO:0007669"/>
    <property type="project" value="TreeGrafter"/>
</dbReference>
<dbReference type="GO" id="GO:0005886">
    <property type="term" value="C:plasma membrane"/>
    <property type="evidence" value="ECO:0007669"/>
    <property type="project" value="TreeGrafter"/>
</dbReference>
<proteinExistence type="predicted"/>
<dbReference type="Pfam" id="PF07714">
    <property type="entry name" value="PK_Tyr_Ser-Thr"/>
    <property type="match status" value="1"/>
</dbReference>
<dbReference type="AlphaFoldDB" id="A0A8X7BXU7"/>
<dbReference type="GO" id="GO:0005030">
    <property type="term" value="F:neurotrophin receptor activity"/>
    <property type="evidence" value="ECO:0007669"/>
    <property type="project" value="TreeGrafter"/>
</dbReference>